<protein>
    <submittedName>
        <fullName evidence="1">Transcription and mRNA export factor ENY2-2</fullName>
    </submittedName>
</protein>
<sequence length="81" mass="9274">MKMHQSPPQAPKQNYNHHYNCSSYHLTIMGDEEVIREKGLEHVTVEDLVVEITPKGRALVPDSVKKELLQRIRAFLAQHAA</sequence>
<dbReference type="AlphaFoldDB" id="A0A834FSV6"/>
<evidence type="ECO:0000313" key="1">
    <source>
        <dbReference type="EMBL" id="KAF6739864.1"/>
    </source>
</evidence>
<dbReference type="GO" id="GO:0005643">
    <property type="term" value="C:nuclear pore"/>
    <property type="evidence" value="ECO:0007669"/>
    <property type="project" value="InterPro"/>
</dbReference>
<dbReference type="InterPro" id="IPR018783">
    <property type="entry name" value="TF_ENY2"/>
</dbReference>
<dbReference type="EMBL" id="WKFB01000002">
    <property type="protein sequence ID" value="KAF6739864.1"/>
    <property type="molecule type" value="Genomic_DNA"/>
</dbReference>
<dbReference type="GO" id="GO:0003713">
    <property type="term" value="F:transcription coactivator activity"/>
    <property type="evidence" value="ECO:0007669"/>
    <property type="project" value="InterPro"/>
</dbReference>
<dbReference type="InterPro" id="IPR038212">
    <property type="entry name" value="TF_EnY2_sf"/>
</dbReference>
<dbReference type="Proteomes" id="UP000646548">
    <property type="component" value="Unassembled WGS sequence"/>
</dbReference>
<organism evidence="1 2">
    <name type="scientific">Oryzias melastigma</name>
    <name type="common">Marine medaka</name>
    <dbReference type="NCBI Taxonomy" id="30732"/>
    <lineage>
        <taxon>Eukaryota</taxon>
        <taxon>Metazoa</taxon>
        <taxon>Chordata</taxon>
        <taxon>Craniata</taxon>
        <taxon>Vertebrata</taxon>
        <taxon>Euteleostomi</taxon>
        <taxon>Actinopterygii</taxon>
        <taxon>Neopterygii</taxon>
        <taxon>Teleostei</taxon>
        <taxon>Neoteleostei</taxon>
        <taxon>Acanthomorphata</taxon>
        <taxon>Ovalentaria</taxon>
        <taxon>Atherinomorphae</taxon>
        <taxon>Beloniformes</taxon>
        <taxon>Adrianichthyidae</taxon>
        <taxon>Oryziinae</taxon>
        <taxon>Oryzias</taxon>
    </lineage>
</organism>
<accession>A0A834FSV6</accession>
<dbReference type="PANTHER" id="PTHR12514">
    <property type="entry name" value="ENHANCER OF YELLOW 2 TRANSCRIPTION FACTOR"/>
    <property type="match status" value="1"/>
</dbReference>
<dbReference type="GO" id="GO:0000124">
    <property type="term" value="C:SAGA complex"/>
    <property type="evidence" value="ECO:0007669"/>
    <property type="project" value="InterPro"/>
</dbReference>
<comment type="caution">
    <text evidence="1">The sequence shown here is derived from an EMBL/GenBank/DDBJ whole genome shotgun (WGS) entry which is preliminary data.</text>
</comment>
<proteinExistence type="predicted"/>
<dbReference type="GO" id="GO:0006406">
    <property type="term" value="P:mRNA export from nucleus"/>
    <property type="evidence" value="ECO:0007669"/>
    <property type="project" value="InterPro"/>
</dbReference>
<gene>
    <name evidence="1" type="ORF">FQA47_023896</name>
</gene>
<dbReference type="Gene3D" id="1.10.246.140">
    <property type="match status" value="1"/>
</dbReference>
<reference evidence="1" key="1">
    <citation type="journal article" name="BMC Genomics">
        <title>Long-read sequencing and de novo genome assembly of marine medaka (Oryzias melastigma).</title>
        <authorList>
            <person name="Liang P."/>
            <person name="Saqib H.S.A."/>
            <person name="Ni X."/>
            <person name="Shen Y."/>
        </authorList>
    </citation>
    <scope>NUCLEOTIDE SEQUENCE</scope>
    <source>
        <strain evidence="1">Bigg-433</strain>
    </source>
</reference>
<evidence type="ECO:0000313" key="2">
    <source>
        <dbReference type="Proteomes" id="UP000646548"/>
    </source>
</evidence>
<dbReference type="Pfam" id="PF10163">
    <property type="entry name" value="EnY2"/>
    <property type="match status" value="1"/>
</dbReference>
<name>A0A834FSV6_ORYME</name>